<dbReference type="GO" id="GO:0009117">
    <property type="term" value="P:nucleotide metabolic process"/>
    <property type="evidence" value="ECO:0007669"/>
    <property type="project" value="UniProtKB-KW"/>
</dbReference>
<keyword evidence="3 10" id="KW-0479">Metal-binding</keyword>
<feature type="binding site" evidence="10">
    <location>
        <position position="183"/>
    </location>
    <ligand>
        <name>substrate</name>
    </ligand>
</feature>
<keyword evidence="5 10" id="KW-0378">Hydrolase</keyword>
<feature type="binding site" evidence="10">
    <location>
        <position position="41"/>
    </location>
    <ligand>
        <name>Mg(2+)</name>
        <dbReference type="ChEBI" id="CHEBI:18420"/>
    </ligand>
</feature>
<evidence type="ECO:0000256" key="6">
    <source>
        <dbReference type="ARBA" id="ARBA00022842"/>
    </source>
</evidence>
<dbReference type="GO" id="GO:0009146">
    <property type="term" value="P:purine nucleoside triphosphate catabolic process"/>
    <property type="evidence" value="ECO:0007669"/>
    <property type="project" value="UniProtKB-UniRule"/>
</dbReference>
<evidence type="ECO:0000256" key="9">
    <source>
        <dbReference type="ARBA" id="ARBA00052017"/>
    </source>
</evidence>
<proteinExistence type="inferred from homology"/>
<dbReference type="InterPro" id="IPR002637">
    <property type="entry name" value="RdgB/HAM1"/>
</dbReference>
<evidence type="ECO:0000256" key="1">
    <source>
        <dbReference type="ARBA" id="ARBA00008023"/>
    </source>
</evidence>
<feature type="binding site" evidence="10">
    <location>
        <position position="71"/>
    </location>
    <ligand>
        <name>Mg(2+)</name>
        <dbReference type="ChEBI" id="CHEBI:18420"/>
    </ligand>
</feature>
<organism evidence="12 13">
    <name type="scientific">Koribacter versatilis (strain Ellin345)</name>
    <dbReference type="NCBI Taxonomy" id="204669"/>
    <lineage>
        <taxon>Bacteria</taxon>
        <taxon>Pseudomonadati</taxon>
        <taxon>Acidobacteriota</taxon>
        <taxon>Terriglobia</taxon>
        <taxon>Terriglobales</taxon>
        <taxon>Candidatus Korobacteraceae</taxon>
        <taxon>Candidatus Korobacter</taxon>
    </lineage>
</organism>
<dbReference type="AlphaFoldDB" id="Q1IN12"/>
<dbReference type="GO" id="GO:0000166">
    <property type="term" value="F:nucleotide binding"/>
    <property type="evidence" value="ECO:0007669"/>
    <property type="project" value="UniProtKB-KW"/>
</dbReference>
<dbReference type="GO" id="GO:0017111">
    <property type="term" value="F:ribonucleoside triphosphate phosphatase activity"/>
    <property type="evidence" value="ECO:0007669"/>
    <property type="project" value="InterPro"/>
</dbReference>
<evidence type="ECO:0000256" key="2">
    <source>
        <dbReference type="ARBA" id="ARBA00011738"/>
    </source>
</evidence>
<evidence type="ECO:0000256" key="10">
    <source>
        <dbReference type="HAMAP-Rule" id="MF_01405"/>
    </source>
</evidence>
<evidence type="ECO:0000256" key="7">
    <source>
        <dbReference type="ARBA" id="ARBA00023080"/>
    </source>
</evidence>
<protein>
    <recommendedName>
        <fullName evidence="10">dITP/XTP pyrophosphatase</fullName>
        <ecNumber evidence="10">3.6.1.66</ecNumber>
    </recommendedName>
    <alternativeName>
        <fullName evidence="10">Non-canonical purine NTP pyrophosphatase</fullName>
    </alternativeName>
    <alternativeName>
        <fullName evidence="10">Non-standard purine NTP pyrophosphatase</fullName>
    </alternativeName>
    <alternativeName>
        <fullName evidence="10">Nucleoside-triphosphate diphosphatase</fullName>
    </alternativeName>
    <alternativeName>
        <fullName evidence="10">Nucleoside-triphosphate pyrophosphatase</fullName>
        <shortName evidence="10">NTPase</shortName>
    </alternativeName>
</protein>
<comment type="catalytic activity">
    <reaction evidence="10">
        <text>ITP + H2O = IMP + diphosphate + H(+)</text>
        <dbReference type="Rhea" id="RHEA:29399"/>
        <dbReference type="ChEBI" id="CHEBI:15377"/>
        <dbReference type="ChEBI" id="CHEBI:15378"/>
        <dbReference type="ChEBI" id="CHEBI:33019"/>
        <dbReference type="ChEBI" id="CHEBI:58053"/>
        <dbReference type="ChEBI" id="CHEBI:61402"/>
        <dbReference type="EC" id="3.6.1.66"/>
    </reaction>
</comment>
<dbReference type="OrthoDB" id="9807456at2"/>
<evidence type="ECO:0000256" key="5">
    <source>
        <dbReference type="ARBA" id="ARBA00022801"/>
    </source>
</evidence>
<evidence type="ECO:0000256" key="4">
    <source>
        <dbReference type="ARBA" id="ARBA00022741"/>
    </source>
</evidence>
<dbReference type="HAMAP" id="MF_01405">
    <property type="entry name" value="Non_canon_purine_NTPase"/>
    <property type="match status" value="1"/>
</dbReference>
<dbReference type="FunFam" id="3.90.950.10:FF:000001">
    <property type="entry name" value="dITP/XTP pyrophosphatase"/>
    <property type="match status" value="1"/>
</dbReference>
<accession>Q1IN12</accession>
<dbReference type="EC" id="3.6.1.66" evidence="10"/>
<feature type="binding site" evidence="10">
    <location>
        <position position="72"/>
    </location>
    <ligand>
        <name>substrate</name>
    </ligand>
</feature>
<evidence type="ECO:0000313" key="13">
    <source>
        <dbReference type="Proteomes" id="UP000002432"/>
    </source>
</evidence>
<dbReference type="STRING" id="204669.Acid345_2737"/>
<dbReference type="GO" id="GO:0046872">
    <property type="term" value="F:metal ion binding"/>
    <property type="evidence" value="ECO:0007669"/>
    <property type="project" value="UniProtKB-KW"/>
</dbReference>
<dbReference type="GO" id="GO:0005829">
    <property type="term" value="C:cytosol"/>
    <property type="evidence" value="ECO:0007669"/>
    <property type="project" value="TreeGrafter"/>
</dbReference>
<dbReference type="KEGG" id="aba:Acid345_2737"/>
<dbReference type="EnsemblBacteria" id="ABF41738">
    <property type="protein sequence ID" value="ABF41738"/>
    <property type="gene ID" value="Acid345_2737"/>
</dbReference>
<name>Q1IN12_KORVE</name>
<dbReference type="GO" id="GO:0036222">
    <property type="term" value="F:XTP diphosphatase activity"/>
    <property type="evidence" value="ECO:0007669"/>
    <property type="project" value="UniProtKB-UniRule"/>
</dbReference>
<keyword evidence="6 10" id="KW-0460">Magnesium</keyword>
<keyword evidence="7 10" id="KW-0546">Nucleotide metabolism</keyword>
<comment type="similarity">
    <text evidence="1 10 11">Belongs to the HAM1 NTPase family.</text>
</comment>
<dbReference type="PANTHER" id="PTHR11067">
    <property type="entry name" value="INOSINE TRIPHOSPHATE PYROPHOSPHATASE/HAM1 PROTEIN"/>
    <property type="match status" value="1"/>
</dbReference>
<dbReference type="GO" id="GO:0036220">
    <property type="term" value="F:ITP diphosphatase activity"/>
    <property type="evidence" value="ECO:0007669"/>
    <property type="project" value="UniProtKB-UniRule"/>
</dbReference>
<dbReference type="HOGENOM" id="CLU_082080_0_2_0"/>
<feature type="binding site" evidence="10">
    <location>
        <begin position="188"/>
        <end position="189"/>
    </location>
    <ligand>
        <name>substrate</name>
    </ligand>
</feature>
<dbReference type="PANTHER" id="PTHR11067:SF9">
    <property type="entry name" value="INOSINE TRIPHOSPHATE PYROPHOSPHATASE"/>
    <property type="match status" value="1"/>
</dbReference>
<comment type="subunit">
    <text evidence="2 10">Homodimer.</text>
</comment>
<sequence>MRRILVATSNPGKIRDFIGAARVHGVELDVLPEYKQIEPPEETGETFEANARLKAEYYSHHVPAQLVLADDSGLEVDALNRAPGVRSARYATDEIGYAGPDIDDRNNALVLERMKDVHGPQRTGRFVCVLALARDGLTIATFHGKAEGRILRELRGSNGFGYDPMFFFPEIGKTFAELSAEEKSHYSHRGAAFRKLLDWADQNQNQNQNL</sequence>
<comment type="cofactor">
    <cofactor evidence="10">
        <name>Mg(2+)</name>
        <dbReference type="ChEBI" id="CHEBI:18420"/>
    </cofactor>
    <text evidence="10">Binds 1 Mg(2+) ion per subunit.</text>
</comment>
<dbReference type="NCBIfam" id="TIGR00042">
    <property type="entry name" value="RdgB/HAM1 family non-canonical purine NTP pyrophosphatase"/>
    <property type="match status" value="1"/>
</dbReference>
<dbReference type="RefSeq" id="WP_011523539.1">
    <property type="nucleotide sequence ID" value="NC_008009.1"/>
</dbReference>
<comment type="catalytic activity">
    <reaction evidence="9 10">
        <text>XTP + H2O = XMP + diphosphate + H(+)</text>
        <dbReference type="Rhea" id="RHEA:28610"/>
        <dbReference type="ChEBI" id="CHEBI:15377"/>
        <dbReference type="ChEBI" id="CHEBI:15378"/>
        <dbReference type="ChEBI" id="CHEBI:33019"/>
        <dbReference type="ChEBI" id="CHEBI:57464"/>
        <dbReference type="ChEBI" id="CHEBI:61314"/>
        <dbReference type="EC" id="3.6.1.66"/>
    </reaction>
</comment>
<evidence type="ECO:0000256" key="11">
    <source>
        <dbReference type="RuleBase" id="RU003781"/>
    </source>
</evidence>
<reference evidence="12 13" key="1">
    <citation type="journal article" date="2009" name="Appl. Environ. Microbiol.">
        <title>Three genomes from the phylum Acidobacteria provide insight into the lifestyles of these microorganisms in soils.</title>
        <authorList>
            <person name="Ward N.L."/>
            <person name="Challacombe J.F."/>
            <person name="Janssen P.H."/>
            <person name="Henrissat B."/>
            <person name="Coutinho P.M."/>
            <person name="Wu M."/>
            <person name="Xie G."/>
            <person name="Haft D.H."/>
            <person name="Sait M."/>
            <person name="Badger J."/>
            <person name="Barabote R.D."/>
            <person name="Bradley B."/>
            <person name="Brettin T.S."/>
            <person name="Brinkac L.M."/>
            <person name="Bruce D."/>
            <person name="Creasy T."/>
            <person name="Daugherty S.C."/>
            <person name="Davidsen T.M."/>
            <person name="DeBoy R.T."/>
            <person name="Detter J.C."/>
            <person name="Dodson R.J."/>
            <person name="Durkin A.S."/>
            <person name="Ganapathy A."/>
            <person name="Gwinn-Giglio M."/>
            <person name="Han C.S."/>
            <person name="Khouri H."/>
            <person name="Kiss H."/>
            <person name="Kothari S.P."/>
            <person name="Madupu R."/>
            <person name="Nelson K.E."/>
            <person name="Nelson W.C."/>
            <person name="Paulsen I."/>
            <person name="Penn K."/>
            <person name="Ren Q."/>
            <person name="Rosovitz M.J."/>
            <person name="Selengut J.D."/>
            <person name="Shrivastava S."/>
            <person name="Sullivan S.A."/>
            <person name="Tapia R."/>
            <person name="Thompson L.S."/>
            <person name="Watkins K.L."/>
            <person name="Yang Q."/>
            <person name="Yu C."/>
            <person name="Zafar N."/>
            <person name="Zhou L."/>
            <person name="Kuske C.R."/>
        </authorList>
    </citation>
    <scope>NUCLEOTIDE SEQUENCE [LARGE SCALE GENOMIC DNA]</scope>
    <source>
        <strain evidence="12 13">Ellin345</strain>
    </source>
</reference>
<feature type="active site" description="Proton acceptor" evidence="10">
    <location>
        <position position="71"/>
    </location>
</feature>
<evidence type="ECO:0000256" key="3">
    <source>
        <dbReference type="ARBA" id="ARBA00022723"/>
    </source>
</evidence>
<dbReference type="GO" id="GO:0035870">
    <property type="term" value="F:dITP diphosphatase activity"/>
    <property type="evidence" value="ECO:0007669"/>
    <property type="project" value="UniProtKB-UniRule"/>
</dbReference>
<keyword evidence="4 10" id="KW-0547">Nucleotide-binding</keyword>
<comment type="function">
    <text evidence="10">Pyrophosphatase that catalyzes the hydrolysis of nucleoside triphosphates to their monophosphate derivatives, with a high preference for the non-canonical purine nucleotides XTP (xanthosine triphosphate), dITP (deoxyinosine triphosphate) and ITP. Seems to function as a house-cleaning enzyme that removes non-canonical purine nucleotides from the nucleotide pool, thus preventing their incorporation into DNA/RNA and avoiding chromosomal lesions.</text>
</comment>
<evidence type="ECO:0000313" key="12">
    <source>
        <dbReference type="EMBL" id="ABF41738.1"/>
    </source>
</evidence>
<comment type="catalytic activity">
    <reaction evidence="8 10">
        <text>dITP + H2O = dIMP + diphosphate + H(+)</text>
        <dbReference type="Rhea" id="RHEA:28342"/>
        <dbReference type="ChEBI" id="CHEBI:15377"/>
        <dbReference type="ChEBI" id="CHEBI:15378"/>
        <dbReference type="ChEBI" id="CHEBI:33019"/>
        <dbReference type="ChEBI" id="CHEBI:61194"/>
        <dbReference type="ChEBI" id="CHEBI:61382"/>
        <dbReference type="EC" id="3.6.1.66"/>
    </reaction>
</comment>
<dbReference type="Gene3D" id="3.90.950.10">
    <property type="match status" value="1"/>
</dbReference>
<dbReference type="InterPro" id="IPR029001">
    <property type="entry name" value="ITPase-like_fam"/>
</dbReference>
<dbReference type="SUPFAM" id="SSF52972">
    <property type="entry name" value="ITPase-like"/>
    <property type="match status" value="1"/>
</dbReference>
<dbReference type="EMBL" id="CP000360">
    <property type="protein sequence ID" value="ABF41738.1"/>
    <property type="molecule type" value="Genomic_DNA"/>
</dbReference>
<dbReference type="eggNOG" id="COG0127">
    <property type="taxonomic scope" value="Bacteria"/>
</dbReference>
<dbReference type="Proteomes" id="UP000002432">
    <property type="component" value="Chromosome"/>
</dbReference>
<dbReference type="InterPro" id="IPR020922">
    <property type="entry name" value="dITP/XTP_pyrophosphatase"/>
</dbReference>
<dbReference type="Pfam" id="PF01725">
    <property type="entry name" value="Ham1p_like"/>
    <property type="match status" value="1"/>
</dbReference>
<dbReference type="CDD" id="cd00515">
    <property type="entry name" value="HAM1"/>
    <property type="match status" value="1"/>
</dbReference>
<feature type="binding site" evidence="10">
    <location>
        <begin position="8"/>
        <end position="13"/>
    </location>
    <ligand>
        <name>substrate</name>
    </ligand>
</feature>
<keyword evidence="13" id="KW-1185">Reference proteome</keyword>
<evidence type="ECO:0000256" key="8">
    <source>
        <dbReference type="ARBA" id="ARBA00051875"/>
    </source>
</evidence>
<gene>
    <name evidence="12" type="ordered locus">Acid345_2737</name>
</gene>
<feature type="binding site" evidence="10">
    <location>
        <begin position="160"/>
        <end position="163"/>
    </location>
    <ligand>
        <name>substrate</name>
    </ligand>
</feature>